<organism evidence="1 2">
    <name type="scientific">Massilia eurypsychrophila</name>
    <dbReference type="NCBI Taxonomy" id="1485217"/>
    <lineage>
        <taxon>Bacteria</taxon>
        <taxon>Pseudomonadati</taxon>
        <taxon>Pseudomonadota</taxon>
        <taxon>Betaproteobacteria</taxon>
        <taxon>Burkholderiales</taxon>
        <taxon>Oxalobacteraceae</taxon>
        <taxon>Telluria group</taxon>
        <taxon>Massilia</taxon>
    </lineage>
</organism>
<evidence type="ECO:0000313" key="2">
    <source>
        <dbReference type="Proteomes" id="UP000230390"/>
    </source>
</evidence>
<accession>A0A2G8TLY6</accession>
<reference evidence="1 2" key="1">
    <citation type="submission" date="2017-10" db="EMBL/GenBank/DDBJ databases">
        <title>Massilia psychrophilum sp. nov., a novel purple-pigmented bacterium isolated from Tianshan glacier, Xinjiang Municipality, China.</title>
        <authorList>
            <person name="Wang H."/>
        </authorList>
    </citation>
    <scope>NUCLEOTIDE SEQUENCE [LARGE SCALE GENOMIC DNA]</scope>
    <source>
        <strain evidence="1 2">JCM 30074</strain>
    </source>
</reference>
<dbReference type="Proteomes" id="UP000230390">
    <property type="component" value="Unassembled WGS sequence"/>
</dbReference>
<comment type="caution">
    <text evidence="1">The sequence shown here is derived from an EMBL/GenBank/DDBJ whole genome shotgun (WGS) entry which is preliminary data.</text>
</comment>
<keyword evidence="2" id="KW-1185">Reference proteome</keyword>
<evidence type="ECO:0000313" key="1">
    <source>
        <dbReference type="EMBL" id="PIL46618.1"/>
    </source>
</evidence>
<dbReference type="OrthoDB" id="56388at2"/>
<dbReference type="AlphaFoldDB" id="A0A2G8TLY6"/>
<sequence>MDGKEFVVLAERDAILIAAVRNALRAMELTNGNIVRMEGVRGILHFESEIQKLKMALHLLGVTATDHADALIRG</sequence>
<protein>
    <submittedName>
        <fullName evidence="1">Uncharacterized protein</fullName>
    </submittedName>
</protein>
<proteinExistence type="predicted"/>
<gene>
    <name evidence="1" type="ORF">CR105_00190</name>
</gene>
<dbReference type="EMBL" id="PDOC01000001">
    <property type="protein sequence ID" value="PIL46618.1"/>
    <property type="molecule type" value="Genomic_DNA"/>
</dbReference>
<name>A0A2G8TLY6_9BURK</name>
<dbReference type="RefSeq" id="WP_099786419.1">
    <property type="nucleotide sequence ID" value="NZ_JBHLYV010000100.1"/>
</dbReference>